<dbReference type="GO" id="GO:0005730">
    <property type="term" value="C:nucleolus"/>
    <property type="evidence" value="ECO:0007669"/>
    <property type="project" value="UniProtKB-SubCell"/>
</dbReference>
<dbReference type="InterPro" id="IPR007823">
    <property type="entry name" value="RRP8"/>
</dbReference>
<dbReference type="InterPro" id="IPR029063">
    <property type="entry name" value="SAM-dependent_MTases_sf"/>
</dbReference>
<keyword evidence="3 9" id="KW-0698">rRNA processing</keyword>
<feature type="compositionally biased region" description="Basic and acidic residues" evidence="10">
    <location>
        <begin position="128"/>
        <end position="138"/>
    </location>
</feature>
<organism evidence="11 12">
    <name type="scientific">Hyaloscypha variabilis (strain UAMH 11265 / GT02V1 / F)</name>
    <name type="common">Meliniomyces variabilis</name>
    <dbReference type="NCBI Taxonomy" id="1149755"/>
    <lineage>
        <taxon>Eukaryota</taxon>
        <taxon>Fungi</taxon>
        <taxon>Dikarya</taxon>
        <taxon>Ascomycota</taxon>
        <taxon>Pezizomycotina</taxon>
        <taxon>Leotiomycetes</taxon>
        <taxon>Helotiales</taxon>
        <taxon>Hyaloscyphaceae</taxon>
        <taxon>Hyaloscypha</taxon>
        <taxon>Hyaloscypha variabilis</taxon>
    </lineage>
</organism>
<dbReference type="Proteomes" id="UP000235786">
    <property type="component" value="Unassembled WGS sequence"/>
</dbReference>
<dbReference type="Pfam" id="PF05148">
    <property type="entry name" value="Methyltransf_8"/>
    <property type="match status" value="1"/>
</dbReference>
<dbReference type="CDD" id="cd02440">
    <property type="entry name" value="AdoMet_MTases"/>
    <property type="match status" value="1"/>
</dbReference>
<accession>A0A2J6S967</accession>
<dbReference type="STRING" id="1149755.A0A2J6S967"/>
<evidence type="ECO:0000256" key="9">
    <source>
        <dbReference type="RuleBase" id="RU365074"/>
    </source>
</evidence>
<reference evidence="11 12" key="1">
    <citation type="submission" date="2016-04" db="EMBL/GenBank/DDBJ databases">
        <title>A degradative enzymes factory behind the ericoid mycorrhizal symbiosis.</title>
        <authorList>
            <consortium name="DOE Joint Genome Institute"/>
            <person name="Martino E."/>
            <person name="Morin E."/>
            <person name="Grelet G."/>
            <person name="Kuo A."/>
            <person name="Kohler A."/>
            <person name="Daghino S."/>
            <person name="Barry K."/>
            <person name="Choi C."/>
            <person name="Cichocki N."/>
            <person name="Clum A."/>
            <person name="Copeland A."/>
            <person name="Hainaut M."/>
            <person name="Haridas S."/>
            <person name="Labutti K."/>
            <person name="Lindquist E."/>
            <person name="Lipzen A."/>
            <person name="Khouja H.-R."/>
            <person name="Murat C."/>
            <person name="Ohm R."/>
            <person name="Olson A."/>
            <person name="Spatafora J."/>
            <person name="Veneault-Fourrey C."/>
            <person name="Henrissat B."/>
            <person name="Grigoriev I."/>
            <person name="Martin F."/>
            <person name="Perotto S."/>
        </authorList>
    </citation>
    <scope>NUCLEOTIDE SEQUENCE [LARGE SCALE GENOMIC DNA]</scope>
    <source>
        <strain evidence="11 12">F</strain>
    </source>
</reference>
<dbReference type="PANTHER" id="PTHR12787:SF0">
    <property type="entry name" value="RIBOSOMAL RNA-PROCESSING PROTEIN 8"/>
    <property type="match status" value="1"/>
</dbReference>
<dbReference type="FunFam" id="1.10.10.2150:FF:000001">
    <property type="entry name" value="Ribosomal RNA-processing protein 8"/>
    <property type="match status" value="1"/>
</dbReference>
<feature type="compositionally biased region" description="Basic residues" evidence="10">
    <location>
        <begin position="78"/>
        <end position="89"/>
    </location>
</feature>
<dbReference type="EMBL" id="KZ613938">
    <property type="protein sequence ID" value="PMD47300.1"/>
    <property type="molecule type" value="Genomic_DNA"/>
</dbReference>
<dbReference type="SUPFAM" id="SSF53335">
    <property type="entry name" value="S-adenosyl-L-methionine-dependent methyltransferases"/>
    <property type="match status" value="1"/>
</dbReference>
<feature type="compositionally biased region" description="Basic and acidic residues" evidence="10">
    <location>
        <begin position="90"/>
        <end position="105"/>
    </location>
</feature>
<proteinExistence type="inferred from homology"/>
<evidence type="ECO:0000256" key="1">
    <source>
        <dbReference type="ARBA" id="ARBA00004604"/>
    </source>
</evidence>
<feature type="compositionally biased region" description="Low complexity" evidence="10">
    <location>
        <begin position="147"/>
        <end position="158"/>
    </location>
</feature>
<protein>
    <recommendedName>
        <fullName evidence="8 9">Ribosomal RNA-processing protein 8</fullName>
        <ecNumber evidence="9">2.1.1.-</ecNumber>
    </recommendedName>
</protein>
<keyword evidence="5 9" id="KW-0808">Transferase</keyword>
<sequence length="512" mass="56229">MFAVPGWSVPASALKTQVAESLNPAPSKSTAATTHNGESGPAAKSSKKRKRSNGTSKQKDMSGNNLADLWESVIEGKKKSKKQDKKRQKVEKITELDKVERKVEIVAEEVGNGGEGTSPKEKVHKKSKKEEKREKKSAFEQPADGSTPTTTEAKAAKPMPTPKIVPQLTPLQASMRQKLISARFRHLNETLYTKPSAHSLSLFQDNPEMFSEYHEGFRRQVEVWPENPVDSYISTIKTRGKVRGPPRGKPDKKAEQSLPADAPLPRTEGTSTIADLGCGDAALSTALQPMAKKLHLKIHSFDLQSPSSLVTKADIANLPLADGSVDIAIFCLALMGTNWIDFIEESFRILRWKGELWVAEIKSRFGRVGGKGKRVEHSVGNRKKHGPENKKEKKKAEDESNDLVAAVEVDGVEDKGAETDVSAFVEVLRKRGFVLKDGEGGIDLRNKMFVKMCFVKGATPVKGKCVPVPKGMEKFGGGETWKKKPKGKFIDGEEDHVSSEAGVLKPCVYKLR</sequence>
<dbReference type="GO" id="GO:0016433">
    <property type="term" value="F:rRNA (adenine) methyltransferase activity"/>
    <property type="evidence" value="ECO:0007669"/>
    <property type="project" value="TreeGrafter"/>
</dbReference>
<dbReference type="PANTHER" id="PTHR12787">
    <property type="entry name" value="RIBOSOMAL RNA-PROCESSING PROTEIN 8"/>
    <property type="match status" value="1"/>
</dbReference>
<gene>
    <name evidence="11" type="ORF">L207DRAFT_416437</name>
</gene>
<feature type="region of interest" description="Disordered" evidence="10">
    <location>
        <begin position="18"/>
        <end position="165"/>
    </location>
</feature>
<feature type="compositionally biased region" description="Polar residues" evidence="10">
    <location>
        <begin position="18"/>
        <end position="37"/>
    </location>
</feature>
<evidence type="ECO:0000256" key="3">
    <source>
        <dbReference type="ARBA" id="ARBA00022552"/>
    </source>
</evidence>
<evidence type="ECO:0000313" key="11">
    <source>
        <dbReference type="EMBL" id="PMD47300.1"/>
    </source>
</evidence>
<dbReference type="Gene3D" id="3.40.50.150">
    <property type="entry name" value="Vaccinia Virus protein VP39"/>
    <property type="match status" value="1"/>
</dbReference>
<evidence type="ECO:0000256" key="6">
    <source>
        <dbReference type="ARBA" id="ARBA00022691"/>
    </source>
</evidence>
<dbReference type="InterPro" id="IPR042036">
    <property type="entry name" value="RRP8_N"/>
</dbReference>
<evidence type="ECO:0000313" key="12">
    <source>
        <dbReference type="Proteomes" id="UP000235786"/>
    </source>
</evidence>
<evidence type="ECO:0000256" key="7">
    <source>
        <dbReference type="ARBA" id="ARBA00023242"/>
    </source>
</evidence>
<dbReference type="AlphaFoldDB" id="A0A2J6S967"/>
<dbReference type="OrthoDB" id="10258825at2759"/>
<dbReference type="Gene3D" id="1.10.10.2150">
    <property type="entry name" value="Ribosomal RNA-processing protein 8, N-terminal domain"/>
    <property type="match status" value="1"/>
</dbReference>
<feature type="region of interest" description="Disordered" evidence="10">
    <location>
        <begin position="371"/>
        <end position="400"/>
    </location>
</feature>
<feature type="compositionally biased region" description="Basic and acidic residues" evidence="10">
    <location>
        <begin position="386"/>
        <end position="398"/>
    </location>
</feature>
<keyword evidence="12" id="KW-1185">Reference proteome</keyword>
<keyword evidence="4 9" id="KW-0489">Methyltransferase</keyword>
<evidence type="ECO:0000256" key="4">
    <source>
        <dbReference type="ARBA" id="ARBA00022603"/>
    </source>
</evidence>
<evidence type="ECO:0000256" key="2">
    <source>
        <dbReference type="ARBA" id="ARBA00006301"/>
    </source>
</evidence>
<evidence type="ECO:0000256" key="5">
    <source>
        <dbReference type="ARBA" id="ARBA00022679"/>
    </source>
</evidence>
<name>A0A2J6S967_HYAVF</name>
<keyword evidence="7 9" id="KW-0539">Nucleus</keyword>
<comment type="similarity">
    <text evidence="2 9">Belongs to the methyltransferase superfamily. RRP8 family.</text>
</comment>
<keyword evidence="6 9" id="KW-0949">S-adenosyl-L-methionine</keyword>
<dbReference type="EC" id="2.1.1.-" evidence="9"/>
<evidence type="ECO:0000256" key="10">
    <source>
        <dbReference type="SAM" id="MobiDB-lite"/>
    </source>
</evidence>
<feature type="region of interest" description="Disordered" evidence="10">
    <location>
        <begin position="237"/>
        <end position="269"/>
    </location>
</feature>
<dbReference type="GO" id="GO:0042273">
    <property type="term" value="P:ribosomal large subunit biogenesis"/>
    <property type="evidence" value="ECO:0007669"/>
    <property type="project" value="TreeGrafter"/>
</dbReference>
<evidence type="ECO:0000256" key="8">
    <source>
        <dbReference type="ARBA" id="ARBA00076672"/>
    </source>
</evidence>
<comment type="subcellular location">
    <subcellularLocation>
        <location evidence="1 9">Nucleus</location>
        <location evidence="1 9">Nucleolus</location>
    </subcellularLocation>
</comment>
<comment type="function">
    <text evidence="9">S-adenosyl-L-methionine-dependent methyltransferase that specifically methylates the N(1) position of adenine in helix 25.1 in 25S rRNA. Required both for ribosomal 40S and 60S subunits biogenesis. Required for efficient pre-rRNA cleavage at site A2.</text>
</comment>